<name>A0A6C0AKH7_9ZZZZ</name>
<dbReference type="InterPro" id="IPR013083">
    <property type="entry name" value="Znf_RING/FYVE/PHD"/>
</dbReference>
<dbReference type="Pfam" id="PF00097">
    <property type="entry name" value="zf-C3HC4"/>
    <property type="match status" value="1"/>
</dbReference>
<reference evidence="5" key="1">
    <citation type="journal article" date="2020" name="Nature">
        <title>Giant virus diversity and host interactions through global metagenomics.</title>
        <authorList>
            <person name="Schulz F."/>
            <person name="Roux S."/>
            <person name="Paez-Espino D."/>
            <person name="Jungbluth S."/>
            <person name="Walsh D.A."/>
            <person name="Denef V.J."/>
            <person name="McMahon K.D."/>
            <person name="Konstantinidis K.T."/>
            <person name="Eloe-Fadrosh E.A."/>
            <person name="Kyrpides N.C."/>
            <person name="Woyke T."/>
        </authorList>
    </citation>
    <scope>NUCLEOTIDE SEQUENCE</scope>
    <source>
        <strain evidence="5">GVMAG-S-1035375-24</strain>
    </source>
</reference>
<dbReference type="GO" id="GO:0008270">
    <property type="term" value="F:zinc ion binding"/>
    <property type="evidence" value="ECO:0007669"/>
    <property type="project" value="UniProtKB-KW"/>
</dbReference>
<protein>
    <recommendedName>
        <fullName evidence="4">RING-type domain-containing protein</fullName>
    </recommendedName>
</protein>
<dbReference type="Gene3D" id="3.30.40.10">
    <property type="entry name" value="Zinc/RING finger domain, C3HC4 (zinc finger)"/>
    <property type="match status" value="1"/>
</dbReference>
<keyword evidence="2" id="KW-0863">Zinc-finger</keyword>
<evidence type="ECO:0000256" key="1">
    <source>
        <dbReference type="ARBA" id="ARBA00022723"/>
    </source>
</evidence>
<keyword evidence="3" id="KW-0862">Zinc</keyword>
<evidence type="ECO:0000259" key="4">
    <source>
        <dbReference type="PROSITE" id="PS50089"/>
    </source>
</evidence>
<organism evidence="5">
    <name type="scientific">viral metagenome</name>
    <dbReference type="NCBI Taxonomy" id="1070528"/>
    <lineage>
        <taxon>unclassified sequences</taxon>
        <taxon>metagenomes</taxon>
        <taxon>organismal metagenomes</taxon>
    </lineage>
</organism>
<dbReference type="SUPFAM" id="SSF57850">
    <property type="entry name" value="RING/U-box"/>
    <property type="match status" value="1"/>
</dbReference>
<dbReference type="SMART" id="SM00184">
    <property type="entry name" value="RING"/>
    <property type="match status" value="1"/>
</dbReference>
<dbReference type="EMBL" id="MN740665">
    <property type="protein sequence ID" value="QHS79983.1"/>
    <property type="molecule type" value="Genomic_DNA"/>
</dbReference>
<accession>A0A6C0AKH7</accession>
<dbReference type="AlphaFoldDB" id="A0A6C0AKH7"/>
<dbReference type="InterPro" id="IPR018957">
    <property type="entry name" value="Znf_C3HC4_RING-type"/>
</dbReference>
<evidence type="ECO:0000256" key="3">
    <source>
        <dbReference type="ARBA" id="ARBA00022833"/>
    </source>
</evidence>
<feature type="domain" description="RING-type" evidence="4">
    <location>
        <begin position="4"/>
        <end position="55"/>
    </location>
</feature>
<sequence length="191" mass="22523">MPDCSVCQSEMDMEEFNDHRESTETCLKLECGHAFHSRCIIAYMRRTDFDCIQCNRHRTPEVQLEEAGLCAQAIEAFKNDPEFRRIRADINRKVAEYKRMRLAAKRKVVAFVRENNGFGIMEKHHELTTAINQLKRYTRSECVKRNPTLMAALKKELCPDGGDSFQEYYFRRMMGIPNKYDLRTYIDISFK</sequence>
<evidence type="ECO:0000313" key="5">
    <source>
        <dbReference type="EMBL" id="QHS79983.1"/>
    </source>
</evidence>
<proteinExistence type="predicted"/>
<evidence type="ECO:0000256" key="2">
    <source>
        <dbReference type="ARBA" id="ARBA00022771"/>
    </source>
</evidence>
<dbReference type="InterPro" id="IPR001841">
    <property type="entry name" value="Znf_RING"/>
</dbReference>
<dbReference type="PROSITE" id="PS50089">
    <property type="entry name" value="ZF_RING_2"/>
    <property type="match status" value="1"/>
</dbReference>
<keyword evidence="1" id="KW-0479">Metal-binding</keyword>